<name>A0AB39VFS4_9FUSO</name>
<protein>
    <submittedName>
        <fullName evidence="2">HD domain-containing protein</fullName>
        <ecNumber evidence="2">3.1.-.-</ecNumber>
    </submittedName>
</protein>
<gene>
    <name evidence="2" type="ORF">AB8B22_06830</name>
</gene>
<dbReference type="KEGG" id="lrug:AB8B22_06830"/>
<sequence>MNVFKKFYDYYFPKINKAYMAEMIKILDEKEKKIFLEMSEYDKFHSLEVLKKIKKTELKNEKIYLKLALLHDCGKGKASFFKRVLHKFGFFTKLQNHPKIGAKKLENIDKDLSVLIENHHKKNYSQKMKIFQKCDDES</sequence>
<dbReference type="EC" id="3.1.-.-" evidence="2"/>
<dbReference type="InterPro" id="IPR006674">
    <property type="entry name" value="HD_domain"/>
</dbReference>
<keyword evidence="2" id="KW-0378">Hydrolase</keyword>
<organism evidence="2">
    <name type="scientific">Leptotrichia rugosa</name>
    <dbReference type="NCBI Taxonomy" id="3239302"/>
    <lineage>
        <taxon>Bacteria</taxon>
        <taxon>Fusobacteriati</taxon>
        <taxon>Fusobacteriota</taxon>
        <taxon>Fusobacteriia</taxon>
        <taxon>Fusobacteriales</taxon>
        <taxon>Leptotrichiaceae</taxon>
        <taxon>Leptotrichia</taxon>
    </lineage>
</organism>
<evidence type="ECO:0000259" key="1">
    <source>
        <dbReference type="Pfam" id="PF01966"/>
    </source>
</evidence>
<dbReference type="Pfam" id="PF01966">
    <property type="entry name" value="HD"/>
    <property type="match status" value="1"/>
</dbReference>
<dbReference type="EMBL" id="CP165644">
    <property type="protein sequence ID" value="XDU66138.1"/>
    <property type="molecule type" value="Genomic_DNA"/>
</dbReference>
<evidence type="ECO:0000313" key="2">
    <source>
        <dbReference type="EMBL" id="XDU66138.1"/>
    </source>
</evidence>
<accession>A0AB39VFS4</accession>
<dbReference type="GO" id="GO:0016787">
    <property type="term" value="F:hydrolase activity"/>
    <property type="evidence" value="ECO:0007669"/>
    <property type="project" value="UniProtKB-KW"/>
</dbReference>
<feature type="domain" description="HD" evidence="1">
    <location>
        <begin position="45"/>
        <end position="123"/>
    </location>
</feature>
<dbReference type="AlphaFoldDB" id="A0AB39VFS4"/>
<proteinExistence type="predicted"/>
<dbReference type="RefSeq" id="WP_369710546.1">
    <property type="nucleotide sequence ID" value="NZ_CP165644.1"/>
</dbReference>
<dbReference type="Gene3D" id="1.10.3210.10">
    <property type="entry name" value="Hypothetical protein af1432"/>
    <property type="match status" value="1"/>
</dbReference>
<dbReference type="SUPFAM" id="SSF109604">
    <property type="entry name" value="HD-domain/PDEase-like"/>
    <property type="match status" value="1"/>
</dbReference>
<reference evidence="2" key="1">
    <citation type="submission" date="2024-07" db="EMBL/GenBank/DDBJ databases">
        <authorList>
            <person name="Li X.-J."/>
            <person name="Wang X."/>
        </authorList>
    </citation>
    <scope>NUCLEOTIDE SEQUENCE</scope>
    <source>
        <strain evidence="2">HSP-334</strain>
    </source>
</reference>